<keyword evidence="4 7" id="KW-0812">Transmembrane</keyword>
<sequence length="175" mass="19107">MIYLQLFWEFFKIGLFSFGGGYATLPFLFHIAEVQKWYTPQQLSDMIAVSSITPGPVGVNVATYAGFLTTGILGSLLATTAVILPSYILIIIISRLLNKFRENKKVQAAIYGLKPAGCGLLTAVAFNMLKDSFTLKGMILLAFLIIIGFGKKRDPLFYLAISAIAGLCCGLLRII</sequence>
<dbReference type="PANTHER" id="PTHR43663">
    <property type="entry name" value="CHROMATE TRANSPORT PROTEIN-RELATED"/>
    <property type="match status" value="1"/>
</dbReference>
<feature type="transmembrane region" description="Helical" evidence="7">
    <location>
        <begin position="108"/>
        <end position="126"/>
    </location>
</feature>
<evidence type="ECO:0000256" key="1">
    <source>
        <dbReference type="ARBA" id="ARBA00004651"/>
    </source>
</evidence>
<evidence type="ECO:0000313" key="8">
    <source>
        <dbReference type="EMBL" id="MBO8430711.1"/>
    </source>
</evidence>
<accession>A0A9D9DQK8</accession>
<keyword evidence="6 7" id="KW-0472">Membrane</keyword>
<dbReference type="GO" id="GO:0005886">
    <property type="term" value="C:plasma membrane"/>
    <property type="evidence" value="ECO:0007669"/>
    <property type="project" value="UniProtKB-SubCell"/>
</dbReference>
<feature type="transmembrane region" description="Helical" evidence="7">
    <location>
        <begin position="6"/>
        <end position="31"/>
    </location>
</feature>
<organism evidence="8 9">
    <name type="scientific">Candidatus Scatousia excrementipullorum</name>
    <dbReference type="NCBI Taxonomy" id="2840936"/>
    <lineage>
        <taxon>Bacteria</taxon>
        <taxon>Candidatus Scatousia</taxon>
    </lineage>
</organism>
<feature type="transmembrane region" description="Helical" evidence="7">
    <location>
        <begin position="72"/>
        <end position="96"/>
    </location>
</feature>
<feature type="transmembrane region" description="Helical" evidence="7">
    <location>
        <begin position="132"/>
        <end position="149"/>
    </location>
</feature>
<dbReference type="Pfam" id="PF02417">
    <property type="entry name" value="Chromate_transp"/>
    <property type="match status" value="1"/>
</dbReference>
<protein>
    <submittedName>
        <fullName evidence="8">Chromate transporter</fullName>
    </submittedName>
</protein>
<dbReference type="Proteomes" id="UP000823632">
    <property type="component" value="Unassembled WGS sequence"/>
</dbReference>
<reference evidence="8" key="1">
    <citation type="submission" date="2020-10" db="EMBL/GenBank/DDBJ databases">
        <authorList>
            <person name="Gilroy R."/>
        </authorList>
    </citation>
    <scope>NUCLEOTIDE SEQUENCE</scope>
    <source>
        <strain evidence="8">10192</strain>
    </source>
</reference>
<evidence type="ECO:0000256" key="6">
    <source>
        <dbReference type="ARBA" id="ARBA00023136"/>
    </source>
</evidence>
<dbReference type="PANTHER" id="PTHR43663:SF1">
    <property type="entry name" value="CHROMATE TRANSPORTER"/>
    <property type="match status" value="1"/>
</dbReference>
<dbReference type="EMBL" id="JADIND010000103">
    <property type="protein sequence ID" value="MBO8430711.1"/>
    <property type="molecule type" value="Genomic_DNA"/>
</dbReference>
<comment type="similarity">
    <text evidence="2">Belongs to the chromate ion transporter (CHR) (TC 2.A.51) family.</text>
</comment>
<dbReference type="InterPro" id="IPR003370">
    <property type="entry name" value="Chromate_transpt"/>
</dbReference>
<evidence type="ECO:0000256" key="4">
    <source>
        <dbReference type="ARBA" id="ARBA00022692"/>
    </source>
</evidence>
<dbReference type="AlphaFoldDB" id="A0A9D9DQK8"/>
<comment type="subcellular location">
    <subcellularLocation>
        <location evidence="1">Cell membrane</location>
        <topology evidence="1">Multi-pass membrane protein</topology>
    </subcellularLocation>
</comment>
<name>A0A9D9DQK8_9BACT</name>
<keyword evidence="5 7" id="KW-1133">Transmembrane helix</keyword>
<evidence type="ECO:0000256" key="7">
    <source>
        <dbReference type="SAM" id="Phobius"/>
    </source>
</evidence>
<evidence type="ECO:0000313" key="9">
    <source>
        <dbReference type="Proteomes" id="UP000823632"/>
    </source>
</evidence>
<evidence type="ECO:0000256" key="5">
    <source>
        <dbReference type="ARBA" id="ARBA00022989"/>
    </source>
</evidence>
<comment type="caution">
    <text evidence="8">The sequence shown here is derived from an EMBL/GenBank/DDBJ whole genome shotgun (WGS) entry which is preliminary data.</text>
</comment>
<dbReference type="InterPro" id="IPR052518">
    <property type="entry name" value="CHR_Transporter"/>
</dbReference>
<reference evidence="8" key="2">
    <citation type="journal article" date="2021" name="PeerJ">
        <title>Extensive microbial diversity within the chicken gut microbiome revealed by metagenomics and culture.</title>
        <authorList>
            <person name="Gilroy R."/>
            <person name="Ravi A."/>
            <person name="Getino M."/>
            <person name="Pursley I."/>
            <person name="Horton D.L."/>
            <person name="Alikhan N.F."/>
            <person name="Baker D."/>
            <person name="Gharbi K."/>
            <person name="Hall N."/>
            <person name="Watson M."/>
            <person name="Adriaenssens E.M."/>
            <person name="Foster-Nyarko E."/>
            <person name="Jarju S."/>
            <person name="Secka A."/>
            <person name="Antonio M."/>
            <person name="Oren A."/>
            <person name="Chaudhuri R.R."/>
            <person name="La Ragione R."/>
            <person name="Hildebrand F."/>
            <person name="Pallen M.J."/>
        </authorList>
    </citation>
    <scope>NUCLEOTIDE SEQUENCE</scope>
    <source>
        <strain evidence="8">10192</strain>
    </source>
</reference>
<proteinExistence type="inferred from homology"/>
<keyword evidence="3" id="KW-1003">Cell membrane</keyword>
<evidence type="ECO:0000256" key="3">
    <source>
        <dbReference type="ARBA" id="ARBA00022475"/>
    </source>
</evidence>
<dbReference type="GO" id="GO:0015109">
    <property type="term" value="F:chromate transmembrane transporter activity"/>
    <property type="evidence" value="ECO:0007669"/>
    <property type="project" value="InterPro"/>
</dbReference>
<feature type="transmembrane region" description="Helical" evidence="7">
    <location>
        <begin position="156"/>
        <end position="174"/>
    </location>
</feature>
<gene>
    <name evidence="8" type="ORF">IAC76_04925</name>
</gene>
<evidence type="ECO:0000256" key="2">
    <source>
        <dbReference type="ARBA" id="ARBA00005262"/>
    </source>
</evidence>